<feature type="transmembrane region" description="Helical" evidence="6">
    <location>
        <begin position="443"/>
        <end position="461"/>
    </location>
</feature>
<dbReference type="SUPFAM" id="SSF103473">
    <property type="entry name" value="MFS general substrate transporter"/>
    <property type="match status" value="1"/>
</dbReference>
<feature type="region of interest" description="Disordered" evidence="5">
    <location>
        <begin position="70"/>
        <end position="97"/>
    </location>
</feature>
<evidence type="ECO:0000256" key="2">
    <source>
        <dbReference type="ARBA" id="ARBA00022692"/>
    </source>
</evidence>
<feature type="domain" description="Major facilitator superfamily (MFS) profile" evidence="7">
    <location>
        <begin position="117"/>
        <end position="609"/>
    </location>
</feature>
<feature type="transmembrane region" description="Helical" evidence="6">
    <location>
        <begin position="504"/>
        <end position="527"/>
    </location>
</feature>
<feature type="transmembrane region" description="Helical" evidence="6">
    <location>
        <begin position="337"/>
        <end position="356"/>
    </location>
</feature>
<comment type="caution">
    <text evidence="8">The sequence shown here is derived from an EMBL/GenBank/DDBJ whole genome shotgun (WGS) entry which is preliminary data.</text>
</comment>
<evidence type="ECO:0000256" key="1">
    <source>
        <dbReference type="ARBA" id="ARBA00004141"/>
    </source>
</evidence>
<proteinExistence type="predicted"/>
<evidence type="ECO:0000313" key="9">
    <source>
        <dbReference type="Proteomes" id="UP001465668"/>
    </source>
</evidence>
<dbReference type="PRINTS" id="PR01036">
    <property type="entry name" value="TCRTETB"/>
</dbReference>
<feature type="transmembrane region" description="Helical" evidence="6">
    <location>
        <begin position="305"/>
        <end position="325"/>
    </location>
</feature>
<dbReference type="Proteomes" id="UP001465668">
    <property type="component" value="Unassembled WGS sequence"/>
</dbReference>
<dbReference type="PANTHER" id="PTHR23501">
    <property type="entry name" value="MAJOR FACILITATOR SUPERFAMILY"/>
    <property type="match status" value="1"/>
</dbReference>
<keyword evidence="9" id="KW-1185">Reference proteome</keyword>
<dbReference type="Gene3D" id="1.20.1250.20">
    <property type="entry name" value="MFS general substrate transporter like domains"/>
    <property type="match status" value="1"/>
</dbReference>
<reference evidence="8 9" key="1">
    <citation type="submission" date="2024-02" db="EMBL/GenBank/DDBJ databases">
        <title>First draft genome assembly of two strains of Seiridium cardinale.</title>
        <authorList>
            <person name="Emiliani G."/>
            <person name="Scali E."/>
        </authorList>
    </citation>
    <scope>NUCLEOTIDE SEQUENCE [LARGE SCALE GENOMIC DNA]</scope>
    <source>
        <strain evidence="8 9">BM-138-000479</strain>
    </source>
</reference>
<evidence type="ECO:0000256" key="4">
    <source>
        <dbReference type="ARBA" id="ARBA00023136"/>
    </source>
</evidence>
<sequence>MELLRNLSINTADLAPQGHFQPVRGACLMTALTAAHLPTFRLCYENRPIASLHASIVHSEHHLGTMDSVKASEPPLVHTGPSAEPPAMTDPPSDSTVAPLDLQEGPKHRTKLRLMIILTALYLALFLSALDTTIIAQSIPTICNDLGSAAGYVWIGGAYLLANAATGPIWAKCSDIWGRKIIHLAAVTWFAVASIIAALSINMPMLIAGRALQGVASGGLIQLSMIIMSDLFSVRERSLYMGFSGFVWALAGSAGPLIGGAFTQAVTWRWCFWINVPICGLTFGLSLVFLDVSNPRTKLSNGLRAVDWVGSLSILAITTLVLLGLDFGGDIFPWSSPKVICLIVFGLVMIGFFLFNEQRLAKYPLMPLIVFKTWSNNAIFVIVFAHGMVLIGIEYYMPLYFQSVQQASPLRSGILLLPLIVVQAVCELVAGFMIHRTGRYREFIWAGAVLMTLGTGLYIIFGANTSTAVVIGLEIVGAFGPALIFQAPVVAIQNTVSQRDTAAATSALLFSRSIAMSLSVVIGGVVFQNSMDSRHSSLVAAGLSESVLEALSGSQAAANVGITQTIQDPSQRQAVLEAFAWSLRNMFILYTALAATTVVASVFIKHTKLNEEHKETKTGIQHLTRGKNAKD</sequence>
<evidence type="ECO:0000256" key="6">
    <source>
        <dbReference type="SAM" id="Phobius"/>
    </source>
</evidence>
<name>A0ABR2XE18_9PEZI</name>
<dbReference type="Pfam" id="PF07690">
    <property type="entry name" value="MFS_1"/>
    <property type="match status" value="1"/>
</dbReference>
<dbReference type="PANTHER" id="PTHR23501:SF158">
    <property type="entry name" value="TRANSPORTER, PUTATIVE (AFU_ORTHOLOGUE AFUA_5G14490)-RELATED"/>
    <property type="match status" value="1"/>
</dbReference>
<evidence type="ECO:0000256" key="3">
    <source>
        <dbReference type="ARBA" id="ARBA00022989"/>
    </source>
</evidence>
<dbReference type="InterPro" id="IPR011701">
    <property type="entry name" value="MFS"/>
</dbReference>
<dbReference type="CDD" id="cd17502">
    <property type="entry name" value="MFS_Azr1_MDR_like"/>
    <property type="match status" value="1"/>
</dbReference>
<feature type="transmembrane region" description="Helical" evidence="6">
    <location>
        <begin position="207"/>
        <end position="227"/>
    </location>
</feature>
<feature type="transmembrane region" description="Helical" evidence="6">
    <location>
        <begin position="413"/>
        <end position="434"/>
    </location>
</feature>
<feature type="transmembrane region" description="Helical" evidence="6">
    <location>
        <begin position="272"/>
        <end position="293"/>
    </location>
</feature>
<evidence type="ECO:0000313" key="8">
    <source>
        <dbReference type="EMBL" id="KAK9771969.1"/>
    </source>
</evidence>
<feature type="transmembrane region" description="Helical" evidence="6">
    <location>
        <begin position="151"/>
        <end position="170"/>
    </location>
</feature>
<gene>
    <name evidence="8" type="ORF">SCAR479_11288</name>
</gene>
<feature type="transmembrane region" description="Helical" evidence="6">
    <location>
        <begin position="377"/>
        <end position="401"/>
    </location>
</feature>
<dbReference type="Gene3D" id="1.20.1720.10">
    <property type="entry name" value="Multidrug resistance protein D"/>
    <property type="match status" value="1"/>
</dbReference>
<keyword evidence="2 6" id="KW-0812">Transmembrane</keyword>
<keyword evidence="4 6" id="KW-0472">Membrane</keyword>
<feature type="transmembrane region" description="Helical" evidence="6">
    <location>
        <begin position="239"/>
        <end position="266"/>
    </location>
</feature>
<feature type="transmembrane region" description="Helical" evidence="6">
    <location>
        <begin position="587"/>
        <end position="604"/>
    </location>
</feature>
<feature type="transmembrane region" description="Helical" evidence="6">
    <location>
        <begin position="114"/>
        <end position="139"/>
    </location>
</feature>
<organism evidence="8 9">
    <name type="scientific">Seiridium cardinale</name>
    <dbReference type="NCBI Taxonomy" id="138064"/>
    <lineage>
        <taxon>Eukaryota</taxon>
        <taxon>Fungi</taxon>
        <taxon>Dikarya</taxon>
        <taxon>Ascomycota</taxon>
        <taxon>Pezizomycotina</taxon>
        <taxon>Sordariomycetes</taxon>
        <taxon>Xylariomycetidae</taxon>
        <taxon>Amphisphaeriales</taxon>
        <taxon>Sporocadaceae</taxon>
        <taxon>Seiridium</taxon>
    </lineage>
</organism>
<keyword evidence="3 6" id="KW-1133">Transmembrane helix</keyword>
<evidence type="ECO:0000259" key="7">
    <source>
        <dbReference type="PROSITE" id="PS50850"/>
    </source>
</evidence>
<dbReference type="InterPro" id="IPR020846">
    <property type="entry name" value="MFS_dom"/>
</dbReference>
<protein>
    <submittedName>
        <fullName evidence="8">MFS multidrug transporter-like protein</fullName>
    </submittedName>
</protein>
<comment type="subcellular location">
    <subcellularLocation>
        <location evidence="1">Membrane</location>
        <topology evidence="1">Multi-pass membrane protein</topology>
    </subcellularLocation>
</comment>
<dbReference type="InterPro" id="IPR036259">
    <property type="entry name" value="MFS_trans_sf"/>
</dbReference>
<feature type="transmembrane region" description="Helical" evidence="6">
    <location>
        <begin position="467"/>
        <end position="492"/>
    </location>
</feature>
<accession>A0ABR2XE18</accession>
<feature type="transmembrane region" description="Helical" evidence="6">
    <location>
        <begin position="182"/>
        <end position="201"/>
    </location>
</feature>
<evidence type="ECO:0000256" key="5">
    <source>
        <dbReference type="SAM" id="MobiDB-lite"/>
    </source>
</evidence>
<dbReference type="PROSITE" id="PS50850">
    <property type="entry name" value="MFS"/>
    <property type="match status" value="1"/>
</dbReference>
<dbReference type="EMBL" id="JARVKM010000067">
    <property type="protein sequence ID" value="KAK9771969.1"/>
    <property type="molecule type" value="Genomic_DNA"/>
</dbReference>